<dbReference type="PANTHER" id="PTHR39082:SF1">
    <property type="entry name" value="SCAVENGER RECEPTOR CLASS A MEMBER 3"/>
    <property type="match status" value="1"/>
</dbReference>
<evidence type="ECO:0008006" key="6">
    <source>
        <dbReference type="Google" id="ProtNLM"/>
    </source>
</evidence>
<keyword evidence="1" id="KW-0175">Coiled coil</keyword>
<feature type="domain" description="CT398-like coiled coil hairpin" evidence="3">
    <location>
        <begin position="15"/>
        <end position="194"/>
    </location>
</feature>
<evidence type="ECO:0000313" key="4">
    <source>
        <dbReference type="EMBL" id="GHH66307.1"/>
    </source>
</evidence>
<keyword evidence="5" id="KW-1185">Reference proteome</keyword>
<dbReference type="InterPro" id="IPR052376">
    <property type="entry name" value="Oxidative_Scav/Glycosyltrans"/>
</dbReference>
<reference evidence="4" key="1">
    <citation type="journal article" date="2014" name="Int. J. Syst. Evol. Microbiol.">
        <title>Complete genome sequence of Corynebacterium casei LMG S-19264T (=DSM 44701T), isolated from a smear-ripened cheese.</title>
        <authorList>
            <consortium name="US DOE Joint Genome Institute (JGI-PGF)"/>
            <person name="Walter F."/>
            <person name="Albersmeier A."/>
            <person name="Kalinowski J."/>
            <person name="Ruckert C."/>
        </authorList>
    </citation>
    <scope>NUCLEOTIDE SEQUENCE</scope>
    <source>
        <strain evidence="4">CGMCC 4.7398</strain>
    </source>
</reference>
<gene>
    <name evidence="4" type="ORF">GCM10017772_06040</name>
</gene>
<dbReference type="RefSeq" id="WP_189667768.1">
    <property type="nucleotide sequence ID" value="NZ_BNAS01000001.1"/>
</dbReference>
<dbReference type="Pfam" id="PF24481">
    <property type="entry name" value="CT398_CC"/>
    <property type="match status" value="1"/>
</dbReference>
<evidence type="ECO:0000256" key="1">
    <source>
        <dbReference type="SAM" id="Coils"/>
    </source>
</evidence>
<reference evidence="4" key="2">
    <citation type="submission" date="2020-09" db="EMBL/GenBank/DDBJ databases">
        <authorList>
            <person name="Sun Q."/>
            <person name="Zhou Y."/>
        </authorList>
    </citation>
    <scope>NUCLEOTIDE SEQUENCE</scope>
    <source>
        <strain evidence="4">CGMCC 4.7398</strain>
    </source>
</reference>
<dbReference type="EMBL" id="BNAS01000001">
    <property type="protein sequence ID" value="GHH66307.1"/>
    <property type="molecule type" value="Genomic_DNA"/>
</dbReference>
<comment type="caution">
    <text evidence="4">The sequence shown here is derived from an EMBL/GenBank/DDBJ whole genome shotgun (WGS) entry which is preliminary data.</text>
</comment>
<dbReference type="InterPro" id="IPR056003">
    <property type="entry name" value="CT398_CC_hairpin"/>
</dbReference>
<feature type="domain" description="C4-type zinc ribbon" evidence="2">
    <location>
        <begin position="205"/>
        <end position="239"/>
    </location>
</feature>
<evidence type="ECO:0000259" key="2">
    <source>
        <dbReference type="Pfam" id="PF02591"/>
    </source>
</evidence>
<name>A0A919FI84_9MICO</name>
<feature type="coiled-coil region" evidence="1">
    <location>
        <begin position="52"/>
        <end position="86"/>
    </location>
</feature>
<evidence type="ECO:0000313" key="5">
    <source>
        <dbReference type="Proteomes" id="UP000627369"/>
    </source>
</evidence>
<accession>A0A919FI84</accession>
<dbReference type="AlphaFoldDB" id="A0A919FI84"/>
<feature type="coiled-coil region" evidence="1">
    <location>
        <begin position="125"/>
        <end position="155"/>
    </location>
</feature>
<dbReference type="InterPro" id="IPR003743">
    <property type="entry name" value="Zf-RING_7"/>
</dbReference>
<evidence type="ECO:0000259" key="3">
    <source>
        <dbReference type="Pfam" id="PF24481"/>
    </source>
</evidence>
<dbReference type="Pfam" id="PF02591">
    <property type="entry name" value="Zn_ribbon_9"/>
    <property type="match status" value="1"/>
</dbReference>
<organism evidence="4 5">
    <name type="scientific">Promicromonospora soli</name>
    <dbReference type="NCBI Taxonomy" id="2035533"/>
    <lineage>
        <taxon>Bacteria</taxon>
        <taxon>Bacillati</taxon>
        <taxon>Actinomycetota</taxon>
        <taxon>Actinomycetes</taxon>
        <taxon>Micrococcales</taxon>
        <taxon>Promicromonosporaceae</taxon>
        <taxon>Promicromonospora</taxon>
    </lineage>
</organism>
<dbReference type="Gene3D" id="1.10.287.1490">
    <property type="match status" value="1"/>
</dbReference>
<sequence>MATAPPEDQRRLLEVQALDTRAQQLAHQRKNLPALAKLTELDGRIVDLRTSLIESRTRVADLKRELTKAENDVEQVRTRADRDRQRLDSGGVSAKDAVALTDELKSLAARQAALEEIELDVMERLEAHEDALAKVEAANDELVAEKTKVEAERDAGWADIDAQVQVVAGERETRAEGLDKALVTLYEKIRTQLGGTGAAVLNGNRCEGCRMDLPPADVAAIKAAAPDAVVRCEECGRILVRVVSGATTGAAAG</sequence>
<dbReference type="Proteomes" id="UP000627369">
    <property type="component" value="Unassembled WGS sequence"/>
</dbReference>
<dbReference type="PANTHER" id="PTHR39082">
    <property type="entry name" value="PHOSPHOLIPASE C-BETA-2-RELATED"/>
    <property type="match status" value="1"/>
</dbReference>
<proteinExistence type="predicted"/>
<protein>
    <recommendedName>
        <fullName evidence="6">C4-type zinc ribbon domain-containing protein</fullName>
    </recommendedName>
</protein>